<name>A0ABU5ZZK5_9FLAO</name>
<reference evidence="2 3" key="1">
    <citation type="journal article" date="2013" name="Int. J. Syst. Evol. Microbiol.">
        <title>Aquimarina gracilis sp. nov., isolated from the gut microflora of a mussel, Mytilus coruscus, and emended description of Aquimarina spongiae.</title>
        <authorList>
            <person name="Park S.C."/>
            <person name="Choe H.N."/>
            <person name="Baik K.S."/>
            <person name="Seong C.N."/>
        </authorList>
    </citation>
    <scope>NUCLEOTIDE SEQUENCE [LARGE SCALE GENOMIC DNA]</scope>
    <source>
        <strain evidence="2 3">PSC32</strain>
    </source>
</reference>
<accession>A0ABU5ZZK5</accession>
<evidence type="ECO:0000313" key="3">
    <source>
        <dbReference type="Proteomes" id="UP001327027"/>
    </source>
</evidence>
<dbReference type="RefSeq" id="WP_324181320.1">
    <property type="nucleotide sequence ID" value="NZ_BAABAW010000025.1"/>
</dbReference>
<evidence type="ECO:0000256" key="1">
    <source>
        <dbReference type="SAM" id="SignalP"/>
    </source>
</evidence>
<sequence length="141" mass="16058">MRSLLVLFFFFGLVTWAYAQDSTKIEPPKIVARLKVGNTVDFGSKRIKFIKVTEDSRCPKGVECIWPGEAKAIIGIYTQDTLIEEKEFIFGAQAINENQIEKIIPIDKKTLYSYGLSPYPSSEKPIDPSSYYLELIIKQNN</sequence>
<dbReference type="EMBL" id="JAYKLX010000008">
    <property type="protein sequence ID" value="MEB3347297.1"/>
    <property type="molecule type" value="Genomic_DNA"/>
</dbReference>
<keyword evidence="3" id="KW-1185">Reference proteome</keyword>
<feature type="signal peptide" evidence="1">
    <location>
        <begin position="1"/>
        <end position="19"/>
    </location>
</feature>
<keyword evidence="1" id="KW-0732">Signal</keyword>
<evidence type="ECO:0000313" key="2">
    <source>
        <dbReference type="EMBL" id="MEB3347297.1"/>
    </source>
</evidence>
<gene>
    <name evidence="2" type="ORF">U6A24_17615</name>
</gene>
<dbReference type="Proteomes" id="UP001327027">
    <property type="component" value="Unassembled WGS sequence"/>
</dbReference>
<comment type="caution">
    <text evidence="2">The sequence shown here is derived from an EMBL/GenBank/DDBJ whole genome shotgun (WGS) entry which is preliminary data.</text>
</comment>
<proteinExistence type="predicted"/>
<protein>
    <submittedName>
        <fullName evidence="2">Uncharacterized protein</fullName>
    </submittedName>
</protein>
<organism evidence="2 3">
    <name type="scientific">Aquimarina gracilis</name>
    <dbReference type="NCBI Taxonomy" id="874422"/>
    <lineage>
        <taxon>Bacteria</taxon>
        <taxon>Pseudomonadati</taxon>
        <taxon>Bacteroidota</taxon>
        <taxon>Flavobacteriia</taxon>
        <taxon>Flavobacteriales</taxon>
        <taxon>Flavobacteriaceae</taxon>
        <taxon>Aquimarina</taxon>
    </lineage>
</organism>
<feature type="chain" id="PRO_5046905701" evidence="1">
    <location>
        <begin position="20"/>
        <end position="141"/>
    </location>
</feature>